<dbReference type="GO" id="GO:0003677">
    <property type="term" value="F:DNA binding"/>
    <property type="evidence" value="ECO:0007669"/>
    <property type="project" value="UniProtKB-UniRule"/>
</dbReference>
<reference evidence="4 5" key="1">
    <citation type="journal article" date="2019" name="Microorganisms">
        <title>Paenibacillus lutrae sp. nov., A Chitinolytic Species Isolated from A River Otter in Castril Natural Park, Granada, Spain.</title>
        <authorList>
            <person name="Rodriguez M."/>
            <person name="Reina J.C."/>
            <person name="Bejar V."/>
            <person name="Llamas I."/>
        </authorList>
    </citation>
    <scope>NUCLEOTIDE SEQUENCE [LARGE SCALE GENOMIC DNA]</scope>
    <source>
        <strain evidence="4 5">N10</strain>
    </source>
</reference>
<dbReference type="EMBL" id="RHLK01000010">
    <property type="protein sequence ID" value="MVP01184.1"/>
    <property type="molecule type" value="Genomic_DNA"/>
</dbReference>
<dbReference type="PRINTS" id="PR00455">
    <property type="entry name" value="HTHTETR"/>
</dbReference>
<feature type="DNA-binding region" description="H-T-H motif" evidence="2">
    <location>
        <begin position="28"/>
        <end position="47"/>
    </location>
</feature>
<evidence type="ECO:0000259" key="3">
    <source>
        <dbReference type="PROSITE" id="PS50977"/>
    </source>
</evidence>
<dbReference type="InterPro" id="IPR001647">
    <property type="entry name" value="HTH_TetR"/>
</dbReference>
<keyword evidence="1 2" id="KW-0238">DNA-binding</keyword>
<evidence type="ECO:0000313" key="4">
    <source>
        <dbReference type="EMBL" id="MVP01184.1"/>
    </source>
</evidence>
<keyword evidence="5" id="KW-1185">Reference proteome</keyword>
<dbReference type="PROSITE" id="PS01081">
    <property type="entry name" value="HTH_TETR_1"/>
    <property type="match status" value="1"/>
</dbReference>
<evidence type="ECO:0000313" key="5">
    <source>
        <dbReference type="Proteomes" id="UP000490800"/>
    </source>
</evidence>
<proteinExistence type="predicted"/>
<dbReference type="RefSeq" id="WP_166542064.1">
    <property type="nucleotide sequence ID" value="NZ_RHLK01000010.1"/>
</dbReference>
<organism evidence="4 5">
    <name type="scientific">Paenibacillus lutrae</name>
    <dbReference type="NCBI Taxonomy" id="2078573"/>
    <lineage>
        <taxon>Bacteria</taxon>
        <taxon>Bacillati</taxon>
        <taxon>Bacillota</taxon>
        <taxon>Bacilli</taxon>
        <taxon>Bacillales</taxon>
        <taxon>Paenibacillaceae</taxon>
        <taxon>Paenibacillus</taxon>
    </lineage>
</organism>
<accession>A0A7X3FK20</accession>
<dbReference type="InterPro" id="IPR009057">
    <property type="entry name" value="Homeodomain-like_sf"/>
</dbReference>
<evidence type="ECO:0000256" key="2">
    <source>
        <dbReference type="PROSITE-ProRule" id="PRU00335"/>
    </source>
</evidence>
<dbReference type="PROSITE" id="PS50977">
    <property type="entry name" value="HTH_TETR_2"/>
    <property type="match status" value="1"/>
</dbReference>
<name>A0A7X3FK20_9BACL</name>
<dbReference type="PANTHER" id="PTHR30055">
    <property type="entry name" value="HTH-TYPE TRANSCRIPTIONAL REGULATOR RUTR"/>
    <property type="match status" value="1"/>
</dbReference>
<dbReference type="InterPro" id="IPR023772">
    <property type="entry name" value="DNA-bd_HTH_TetR-type_CS"/>
</dbReference>
<dbReference type="Proteomes" id="UP000490800">
    <property type="component" value="Unassembled WGS sequence"/>
</dbReference>
<sequence>MVVREDRKEQIIDKAVAIFAEKGYYKATTALVARAAGVTQPYVFHFFANKEELFKAVIDKSIHRIYEGFMKAEGSGEQVLEKMAAAFDEIMASNRDEIVMVMQAHAISEPVIREHVREKFRLIHETIVSNFEKGGVPDARIAASQFLATGLLLTVAEVLQLPEILCLPDISEYSANLTNRT</sequence>
<dbReference type="Gene3D" id="1.10.357.10">
    <property type="entry name" value="Tetracycline Repressor, domain 2"/>
    <property type="match status" value="1"/>
</dbReference>
<evidence type="ECO:0000256" key="1">
    <source>
        <dbReference type="ARBA" id="ARBA00023125"/>
    </source>
</evidence>
<feature type="domain" description="HTH tetR-type" evidence="3">
    <location>
        <begin position="5"/>
        <end position="65"/>
    </location>
</feature>
<dbReference type="InterPro" id="IPR050109">
    <property type="entry name" value="HTH-type_TetR-like_transc_reg"/>
</dbReference>
<comment type="caution">
    <text evidence="4">The sequence shown here is derived from an EMBL/GenBank/DDBJ whole genome shotgun (WGS) entry which is preliminary data.</text>
</comment>
<gene>
    <name evidence="4" type="ORF">EDM21_16935</name>
</gene>
<dbReference type="Pfam" id="PF00440">
    <property type="entry name" value="TetR_N"/>
    <property type="match status" value="1"/>
</dbReference>
<dbReference type="AlphaFoldDB" id="A0A7X3FK20"/>
<dbReference type="SUPFAM" id="SSF46689">
    <property type="entry name" value="Homeodomain-like"/>
    <property type="match status" value="1"/>
</dbReference>
<dbReference type="GO" id="GO:0006355">
    <property type="term" value="P:regulation of DNA-templated transcription"/>
    <property type="evidence" value="ECO:0007669"/>
    <property type="project" value="UniProtKB-ARBA"/>
</dbReference>
<protein>
    <submittedName>
        <fullName evidence="4">TetR family transcriptional regulator</fullName>
    </submittedName>
</protein>